<feature type="region of interest" description="Disordered" evidence="7">
    <location>
        <begin position="272"/>
        <end position="302"/>
    </location>
</feature>
<keyword evidence="4 6" id="KW-0627">Porphyrin biosynthesis</keyword>
<dbReference type="NCBIfam" id="TIGR00212">
    <property type="entry name" value="hemC"/>
    <property type="match status" value="1"/>
</dbReference>
<dbReference type="PRINTS" id="PR00151">
    <property type="entry name" value="PORPHBDMNASE"/>
</dbReference>
<evidence type="ECO:0000256" key="3">
    <source>
        <dbReference type="ARBA" id="ARBA00022679"/>
    </source>
</evidence>
<dbReference type="HAMAP" id="MF_00260">
    <property type="entry name" value="Porphobil_deam"/>
    <property type="match status" value="1"/>
</dbReference>
<name>A0ABY4YT69_9MICO</name>
<comment type="subunit">
    <text evidence="6">Monomer.</text>
</comment>
<comment type="function">
    <text evidence="1 6">Tetrapolymerization of the monopyrrole PBG into the hydroxymethylbilane pre-uroporphyrinogen in several discrete steps.</text>
</comment>
<dbReference type="InterPro" id="IPR000860">
    <property type="entry name" value="HemC"/>
</dbReference>
<dbReference type="InterPro" id="IPR022418">
    <property type="entry name" value="Porphobilinogen_deaminase_C"/>
</dbReference>
<dbReference type="Gene3D" id="3.40.190.10">
    <property type="entry name" value="Periplasmic binding protein-like II"/>
    <property type="match status" value="2"/>
</dbReference>
<feature type="modified residue" description="S-(dipyrrolylmethanemethyl)cysteine" evidence="6">
    <location>
        <position position="248"/>
    </location>
</feature>
<dbReference type="Gene3D" id="3.30.160.40">
    <property type="entry name" value="Porphobilinogen deaminase, C-terminal domain"/>
    <property type="match status" value="1"/>
</dbReference>
<comment type="miscellaneous">
    <text evidence="6">The porphobilinogen subunits are added to the dipyrromethane group.</text>
</comment>
<evidence type="ECO:0000256" key="6">
    <source>
        <dbReference type="HAMAP-Rule" id="MF_00260"/>
    </source>
</evidence>
<keyword evidence="3 6" id="KW-0808">Transferase</keyword>
<dbReference type="RefSeq" id="WP_252592670.1">
    <property type="nucleotide sequence ID" value="NZ_CP099489.1"/>
</dbReference>
<evidence type="ECO:0000256" key="5">
    <source>
        <dbReference type="ARBA" id="ARBA00048169"/>
    </source>
</evidence>
<evidence type="ECO:0000259" key="8">
    <source>
        <dbReference type="Pfam" id="PF01379"/>
    </source>
</evidence>
<dbReference type="Proteomes" id="UP001056455">
    <property type="component" value="Chromosome"/>
</dbReference>
<dbReference type="EMBL" id="CP099489">
    <property type="protein sequence ID" value="USQ79563.1"/>
    <property type="molecule type" value="Genomic_DNA"/>
</dbReference>
<evidence type="ECO:0000256" key="1">
    <source>
        <dbReference type="ARBA" id="ARBA00002869"/>
    </source>
</evidence>
<gene>
    <name evidence="6 10" type="primary">hemC</name>
    <name evidence="10" type="ORF">NF556_18515</name>
</gene>
<dbReference type="PANTHER" id="PTHR11557">
    <property type="entry name" value="PORPHOBILINOGEN DEAMINASE"/>
    <property type="match status" value="1"/>
</dbReference>
<sequence>MSDHTPDLAPSGRPLRLGTRASDLATSQSGWVADQLRALGHEVELVHVQTEGDRSSAPLTQIGGTGVFVSALREALQEGHIDFAVHSLKDLPVGEEAGLVVAAVPEREDPRDVLISRDRLTLQDLPEGAVIGTGSPRRAVQLQAAAPQTTVTGLRGNVGRRIGKVTDGTLDAIVLAAAGLRRLGRIDEASEVLEPSVMLPAPGQGALAVECRYDDRRTTRLLAQLDHAPTREAVTAERSLLGALEAGCSAPVGALATREGDELVLEAVVGTGTGTAAGTGEDTTSGTGGDTASGTGGDTASGAGILRHTVRGQTAVDVGHEMAQHFLKHLAPHGGSPFKTPAAQHSGA</sequence>
<proteinExistence type="inferred from homology"/>
<feature type="compositionally biased region" description="Gly residues" evidence="7">
    <location>
        <begin position="286"/>
        <end position="299"/>
    </location>
</feature>
<comment type="catalytic activity">
    <reaction evidence="5 6">
        <text>4 porphobilinogen + H2O = hydroxymethylbilane + 4 NH4(+)</text>
        <dbReference type="Rhea" id="RHEA:13185"/>
        <dbReference type="ChEBI" id="CHEBI:15377"/>
        <dbReference type="ChEBI" id="CHEBI:28938"/>
        <dbReference type="ChEBI" id="CHEBI:57845"/>
        <dbReference type="ChEBI" id="CHEBI:58126"/>
        <dbReference type="EC" id="2.5.1.61"/>
    </reaction>
</comment>
<dbReference type="EC" id="2.5.1.61" evidence="6"/>
<reference evidence="10" key="1">
    <citation type="submission" date="2022-06" db="EMBL/GenBank/DDBJ databases">
        <title>Ornithinimicrobium HY1793.</title>
        <authorList>
            <person name="Huang Y."/>
        </authorList>
    </citation>
    <scope>NUCLEOTIDE SEQUENCE</scope>
    <source>
        <strain evidence="10">HY1793</strain>
    </source>
</reference>
<dbReference type="PIRSF" id="PIRSF001438">
    <property type="entry name" value="4pyrrol_synth_OHMeBilane_synth"/>
    <property type="match status" value="1"/>
</dbReference>
<feature type="domain" description="Porphobilinogen deaminase N-terminal" evidence="8">
    <location>
        <begin position="15"/>
        <end position="218"/>
    </location>
</feature>
<accession>A0ABY4YT69</accession>
<evidence type="ECO:0000313" key="10">
    <source>
        <dbReference type="EMBL" id="USQ79563.1"/>
    </source>
</evidence>
<evidence type="ECO:0000256" key="2">
    <source>
        <dbReference type="ARBA" id="ARBA00005638"/>
    </source>
</evidence>
<dbReference type="Pfam" id="PF03900">
    <property type="entry name" value="Porphobil_deamC"/>
    <property type="match status" value="1"/>
</dbReference>
<keyword evidence="11" id="KW-1185">Reference proteome</keyword>
<protein>
    <recommendedName>
        <fullName evidence="6">Porphobilinogen deaminase</fullName>
        <shortName evidence="6">PBG</shortName>
        <ecNumber evidence="6">2.5.1.61</ecNumber>
    </recommendedName>
    <alternativeName>
        <fullName evidence="6">Hydroxymethylbilane synthase</fullName>
        <shortName evidence="6">HMBS</shortName>
    </alternativeName>
    <alternativeName>
        <fullName evidence="6">Pre-uroporphyrinogen synthase</fullName>
    </alternativeName>
</protein>
<dbReference type="SUPFAM" id="SSF54782">
    <property type="entry name" value="Porphobilinogen deaminase (hydroxymethylbilane synthase), C-terminal domain"/>
    <property type="match status" value="1"/>
</dbReference>
<organism evidence="10 11">
    <name type="scientific">Ornithinimicrobium faecis</name>
    <dbReference type="NCBI Taxonomy" id="2934158"/>
    <lineage>
        <taxon>Bacteria</taxon>
        <taxon>Bacillati</taxon>
        <taxon>Actinomycetota</taxon>
        <taxon>Actinomycetes</taxon>
        <taxon>Micrococcales</taxon>
        <taxon>Ornithinimicrobiaceae</taxon>
        <taxon>Ornithinimicrobium</taxon>
    </lineage>
</organism>
<dbReference type="GO" id="GO:0004418">
    <property type="term" value="F:hydroxymethylbilane synthase activity"/>
    <property type="evidence" value="ECO:0007669"/>
    <property type="project" value="UniProtKB-EC"/>
</dbReference>
<dbReference type="SUPFAM" id="SSF53850">
    <property type="entry name" value="Periplasmic binding protein-like II"/>
    <property type="match status" value="1"/>
</dbReference>
<comment type="cofactor">
    <cofactor evidence="6">
        <name>dipyrromethane</name>
        <dbReference type="ChEBI" id="CHEBI:60342"/>
    </cofactor>
    <text evidence="6">Binds 1 dipyrromethane group covalently.</text>
</comment>
<dbReference type="InterPro" id="IPR036803">
    <property type="entry name" value="Porphobilinogen_deaminase_C_sf"/>
</dbReference>
<evidence type="ECO:0000259" key="9">
    <source>
        <dbReference type="Pfam" id="PF03900"/>
    </source>
</evidence>
<dbReference type="InterPro" id="IPR022419">
    <property type="entry name" value="Porphobilin_deaminase_cofac_BS"/>
</dbReference>
<dbReference type="PROSITE" id="PS00533">
    <property type="entry name" value="PORPHOBILINOGEN_DEAM"/>
    <property type="match status" value="1"/>
</dbReference>
<feature type="domain" description="Porphobilinogen deaminase C-terminal" evidence="9">
    <location>
        <begin position="233"/>
        <end position="277"/>
    </location>
</feature>
<dbReference type="InterPro" id="IPR022417">
    <property type="entry name" value="Porphobilin_deaminase_N"/>
</dbReference>
<dbReference type="PANTHER" id="PTHR11557:SF0">
    <property type="entry name" value="PORPHOBILINOGEN DEAMINASE"/>
    <property type="match status" value="1"/>
</dbReference>
<evidence type="ECO:0000256" key="7">
    <source>
        <dbReference type="SAM" id="MobiDB-lite"/>
    </source>
</evidence>
<evidence type="ECO:0000256" key="4">
    <source>
        <dbReference type="ARBA" id="ARBA00023244"/>
    </source>
</evidence>
<dbReference type="Pfam" id="PF01379">
    <property type="entry name" value="Porphobil_deam"/>
    <property type="match status" value="1"/>
</dbReference>
<comment type="similarity">
    <text evidence="2 6">Belongs to the HMBS family.</text>
</comment>
<evidence type="ECO:0000313" key="11">
    <source>
        <dbReference type="Proteomes" id="UP001056455"/>
    </source>
</evidence>